<dbReference type="InterPro" id="IPR003593">
    <property type="entry name" value="AAA+_ATPase"/>
</dbReference>
<accession>A0A9D0ZKG6</accession>
<dbReference type="NCBIfam" id="TIGR04521">
    <property type="entry name" value="ECF_ATPase_2"/>
    <property type="match status" value="1"/>
</dbReference>
<evidence type="ECO:0000256" key="6">
    <source>
        <dbReference type="ARBA" id="ARBA00022967"/>
    </source>
</evidence>
<dbReference type="PANTHER" id="PTHR43553">
    <property type="entry name" value="HEAVY METAL TRANSPORTER"/>
    <property type="match status" value="1"/>
</dbReference>
<sequence length="282" mass="30896">MSIEIRKLTHIYMPGTPFEARALDGVSLTIRDGEFVGVIGHTGSGKSTLIAHLNALIRPEPGHVIVGGVDVGEKGQSLIEIRREVGLVFQYPEYQLFEETVEKDVGFGPRNLGLDEETVKTRVREALLQVGMGPEILDKSPFELSGGQKRRVAIAGVLAMKPGTLVLDEPVAGLDPAGREELLKLIQGIHESGVTVVMVTHSMDDAARLCNRLVVLNHGRVAFDAPPGEVFRHEEELRDMGLDVPECVKLVKALRARGMHIEEGLYRMEDVRAAIEREVGKC</sequence>
<dbReference type="InterPro" id="IPR027417">
    <property type="entry name" value="P-loop_NTPase"/>
</dbReference>
<name>A0A9D0ZKG6_9FIRM</name>
<evidence type="ECO:0000259" key="9">
    <source>
        <dbReference type="PROSITE" id="PS50893"/>
    </source>
</evidence>
<gene>
    <name evidence="10" type="ORF">IAA52_03835</name>
</gene>
<dbReference type="EMBL" id="DVFZ01000037">
    <property type="protein sequence ID" value="HIQ82212.1"/>
    <property type="molecule type" value="Genomic_DNA"/>
</dbReference>
<dbReference type="GO" id="GO:0042626">
    <property type="term" value="F:ATPase-coupled transmembrane transporter activity"/>
    <property type="evidence" value="ECO:0007669"/>
    <property type="project" value="TreeGrafter"/>
</dbReference>
<dbReference type="Pfam" id="PF00005">
    <property type="entry name" value="ABC_tran"/>
    <property type="match status" value="1"/>
</dbReference>
<keyword evidence="4 8" id="KW-0547">Nucleotide-binding</keyword>
<evidence type="ECO:0000256" key="7">
    <source>
        <dbReference type="ARBA" id="ARBA00023136"/>
    </source>
</evidence>
<evidence type="ECO:0000256" key="2">
    <source>
        <dbReference type="ARBA" id="ARBA00022448"/>
    </source>
</evidence>
<dbReference type="PANTHER" id="PTHR43553:SF27">
    <property type="entry name" value="ENERGY-COUPLING FACTOR TRANSPORTER ATP-BINDING PROTEIN ECFA2"/>
    <property type="match status" value="1"/>
</dbReference>
<keyword evidence="2 8" id="KW-0813">Transport</keyword>
<keyword evidence="7 8" id="KW-0472">Membrane</keyword>
<dbReference type="InterPro" id="IPR017871">
    <property type="entry name" value="ABC_transporter-like_CS"/>
</dbReference>
<dbReference type="SMART" id="SM00382">
    <property type="entry name" value="AAA"/>
    <property type="match status" value="1"/>
</dbReference>
<dbReference type="FunFam" id="3.40.50.300:FF:000224">
    <property type="entry name" value="Energy-coupling factor transporter ATP-binding protein EcfA"/>
    <property type="match status" value="1"/>
</dbReference>
<dbReference type="CDD" id="cd03225">
    <property type="entry name" value="ABC_cobalt_CbiO_domain1"/>
    <property type="match status" value="1"/>
</dbReference>
<dbReference type="InterPro" id="IPR050095">
    <property type="entry name" value="ECF_ABC_transporter_ATP-bd"/>
</dbReference>
<dbReference type="GO" id="GO:0016887">
    <property type="term" value="F:ATP hydrolysis activity"/>
    <property type="evidence" value="ECO:0007669"/>
    <property type="project" value="InterPro"/>
</dbReference>
<protein>
    <recommendedName>
        <fullName evidence="8">Energy-coupling factor transporter ATP-binding protein EcfA2</fullName>
        <ecNumber evidence="8">7.-.-.-</ecNumber>
    </recommendedName>
</protein>
<reference evidence="10" key="1">
    <citation type="submission" date="2020-10" db="EMBL/GenBank/DDBJ databases">
        <authorList>
            <person name="Gilroy R."/>
        </authorList>
    </citation>
    <scope>NUCLEOTIDE SEQUENCE</scope>
    <source>
        <strain evidence="10">ChiSjej6B24-2974</strain>
    </source>
</reference>
<comment type="similarity">
    <text evidence="8">Belongs to the ABC transporter superfamily. Energy-coupling factor EcfA family.</text>
</comment>
<comment type="function">
    <text evidence="8">ATP-binding (A) component of a common energy-coupling factor (ECF) ABC-transporter complex.</text>
</comment>
<dbReference type="AlphaFoldDB" id="A0A9D0ZKG6"/>
<comment type="subcellular location">
    <subcellularLocation>
        <location evidence="1 8">Cell membrane</location>
        <topology evidence="1 8">Peripheral membrane protein</topology>
    </subcellularLocation>
</comment>
<reference evidence="10" key="2">
    <citation type="journal article" date="2021" name="PeerJ">
        <title>Extensive microbial diversity within the chicken gut microbiome revealed by metagenomics and culture.</title>
        <authorList>
            <person name="Gilroy R."/>
            <person name="Ravi A."/>
            <person name="Getino M."/>
            <person name="Pursley I."/>
            <person name="Horton D.L."/>
            <person name="Alikhan N.F."/>
            <person name="Baker D."/>
            <person name="Gharbi K."/>
            <person name="Hall N."/>
            <person name="Watson M."/>
            <person name="Adriaenssens E.M."/>
            <person name="Foster-Nyarko E."/>
            <person name="Jarju S."/>
            <person name="Secka A."/>
            <person name="Antonio M."/>
            <person name="Oren A."/>
            <person name="Chaudhuri R.R."/>
            <person name="La Ragione R."/>
            <person name="Hildebrand F."/>
            <person name="Pallen M.J."/>
        </authorList>
    </citation>
    <scope>NUCLEOTIDE SEQUENCE</scope>
    <source>
        <strain evidence="10">ChiSjej6B24-2974</strain>
    </source>
</reference>
<evidence type="ECO:0000256" key="5">
    <source>
        <dbReference type="ARBA" id="ARBA00022840"/>
    </source>
</evidence>
<evidence type="ECO:0000256" key="4">
    <source>
        <dbReference type="ARBA" id="ARBA00022741"/>
    </source>
</evidence>
<evidence type="ECO:0000256" key="8">
    <source>
        <dbReference type="RuleBase" id="RU365104"/>
    </source>
</evidence>
<dbReference type="GO" id="GO:0043190">
    <property type="term" value="C:ATP-binding cassette (ABC) transporter complex"/>
    <property type="evidence" value="ECO:0007669"/>
    <property type="project" value="TreeGrafter"/>
</dbReference>
<comment type="subunit">
    <text evidence="8">Forms a stable energy-coupling factor (ECF) transporter complex composed of 2 membrane-embedded substrate-binding proteins (S component), 2 ATP-binding proteins (A component) and 2 transmembrane proteins (T component).</text>
</comment>
<organism evidence="10 11">
    <name type="scientific">Candidatus Pullichristensenella stercorigallinarum</name>
    <dbReference type="NCBI Taxonomy" id="2840909"/>
    <lineage>
        <taxon>Bacteria</taxon>
        <taxon>Bacillati</taxon>
        <taxon>Bacillota</taxon>
        <taxon>Clostridia</taxon>
        <taxon>Candidatus Pullichristensenella</taxon>
    </lineage>
</organism>
<feature type="domain" description="ABC transporter" evidence="9">
    <location>
        <begin position="3"/>
        <end position="243"/>
    </location>
</feature>
<dbReference type="GO" id="GO:0005524">
    <property type="term" value="F:ATP binding"/>
    <property type="evidence" value="ECO:0007669"/>
    <property type="project" value="UniProtKB-UniRule"/>
</dbReference>
<dbReference type="PROSITE" id="PS00211">
    <property type="entry name" value="ABC_TRANSPORTER_1"/>
    <property type="match status" value="1"/>
</dbReference>
<dbReference type="SUPFAM" id="SSF52540">
    <property type="entry name" value="P-loop containing nucleoside triphosphate hydrolases"/>
    <property type="match status" value="1"/>
</dbReference>
<evidence type="ECO:0000313" key="10">
    <source>
        <dbReference type="EMBL" id="HIQ82212.1"/>
    </source>
</evidence>
<comment type="caution">
    <text evidence="10">The sequence shown here is derived from an EMBL/GenBank/DDBJ whole genome shotgun (WGS) entry which is preliminary data.</text>
</comment>
<dbReference type="PROSITE" id="PS50893">
    <property type="entry name" value="ABC_TRANSPORTER_2"/>
    <property type="match status" value="1"/>
</dbReference>
<evidence type="ECO:0000256" key="3">
    <source>
        <dbReference type="ARBA" id="ARBA00022475"/>
    </source>
</evidence>
<dbReference type="InterPro" id="IPR030946">
    <property type="entry name" value="EcfA2"/>
</dbReference>
<keyword evidence="6" id="KW-1278">Translocase</keyword>
<proteinExistence type="inferred from homology"/>
<keyword evidence="5 8" id="KW-0067">ATP-binding</keyword>
<dbReference type="Proteomes" id="UP000824260">
    <property type="component" value="Unassembled WGS sequence"/>
</dbReference>
<keyword evidence="3 8" id="KW-1003">Cell membrane</keyword>
<dbReference type="InterPro" id="IPR003439">
    <property type="entry name" value="ABC_transporter-like_ATP-bd"/>
</dbReference>
<dbReference type="EC" id="7.-.-.-" evidence="8"/>
<evidence type="ECO:0000256" key="1">
    <source>
        <dbReference type="ARBA" id="ARBA00004202"/>
    </source>
</evidence>
<evidence type="ECO:0000313" key="11">
    <source>
        <dbReference type="Proteomes" id="UP000824260"/>
    </source>
</evidence>
<dbReference type="InterPro" id="IPR015856">
    <property type="entry name" value="ABC_transpr_CbiO/EcfA_su"/>
</dbReference>
<dbReference type="Gene3D" id="3.40.50.300">
    <property type="entry name" value="P-loop containing nucleotide triphosphate hydrolases"/>
    <property type="match status" value="1"/>
</dbReference>